<gene>
    <name evidence="2" type="ORF">KGMB02408_43500</name>
</gene>
<evidence type="ECO:0000259" key="1">
    <source>
        <dbReference type="Pfam" id="PF13568"/>
    </source>
</evidence>
<dbReference type="InterPro" id="IPR011250">
    <property type="entry name" value="OMP/PagP_B-barrel"/>
</dbReference>
<evidence type="ECO:0000313" key="3">
    <source>
        <dbReference type="Proteomes" id="UP000288079"/>
    </source>
</evidence>
<dbReference type="Gene3D" id="2.40.160.20">
    <property type="match status" value="1"/>
</dbReference>
<organism evidence="2 3">
    <name type="scientific">Bacteroides faecalis</name>
    <dbReference type="NCBI Taxonomy" id="2447885"/>
    <lineage>
        <taxon>Bacteria</taxon>
        <taxon>Pseudomonadati</taxon>
        <taxon>Bacteroidota</taxon>
        <taxon>Bacteroidia</taxon>
        <taxon>Bacteroidales</taxon>
        <taxon>Bacteroidaceae</taxon>
        <taxon>Bacteroides</taxon>
    </lineage>
</organism>
<reference evidence="2 3" key="1">
    <citation type="submission" date="2018-10" db="EMBL/GenBank/DDBJ databases">
        <title>Draft Genome Sequence of Bacteroides sp. KCTC 15687.</title>
        <authorList>
            <person name="Yu S.Y."/>
            <person name="Kim J.S."/>
            <person name="Oh B.S."/>
            <person name="Park S.H."/>
            <person name="Kang S.W."/>
            <person name="Park J.E."/>
            <person name="Choi S.H."/>
            <person name="Han K.I."/>
            <person name="Lee K.C."/>
            <person name="Eom M.K."/>
            <person name="Suh M.K."/>
            <person name="Lee D.H."/>
            <person name="Yoon H."/>
            <person name="Kim B."/>
            <person name="Yang S.J."/>
            <person name="Lee J.S."/>
            <person name="Lee J.H."/>
        </authorList>
    </citation>
    <scope>NUCLEOTIDE SEQUENCE [LARGE SCALE GENOMIC DNA]</scope>
    <source>
        <strain evidence="2 3">KCTC 15687</strain>
    </source>
</reference>
<dbReference type="InterPro" id="IPR000758">
    <property type="entry name" value="Enterovir_OMP"/>
</dbReference>
<comment type="caution">
    <text evidence="2">The sequence shown here is derived from an EMBL/GenBank/DDBJ whole genome shotgun (WGS) entry which is preliminary data.</text>
</comment>
<proteinExistence type="predicted"/>
<dbReference type="EMBL" id="BHWB01000025">
    <property type="protein sequence ID" value="GCB37405.1"/>
    <property type="molecule type" value="Genomic_DNA"/>
</dbReference>
<accession>A0A401M127</accession>
<dbReference type="Proteomes" id="UP000288079">
    <property type="component" value="Unassembled WGS sequence"/>
</dbReference>
<protein>
    <recommendedName>
        <fullName evidence="1">Outer membrane protein beta-barrel domain-containing protein</fullName>
    </recommendedName>
</protein>
<name>A0A401M127_9BACE</name>
<dbReference type="GO" id="GO:0044384">
    <property type="term" value="C:host outer membrane"/>
    <property type="evidence" value="ECO:0007669"/>
    <property type="project" value="InterPro"/>
</dbReference>
<evidence type="ECO:0000313" key="2">
    <source>
        <dbReference type="EMBL" id="GCB37405.1"/>
    </source>
</evidence>
<keyword evidence="3" id="KW-1185">Reference proteome</keyword>
<dbReference type="PROSITE" id="PS00695">
    <property type="entry name" value="ENT_VIR_OMP_2"/>
    <property type="match status" value="1"/>
</dbReference>
<feature type="domain" description="Outer membrane protein beta-barrel" evidence="1">
    <location>
        <begin position="23"/>
        <end position="202"/>
    </location>
</feature>
<sequence length="222" mass="24428">MNSMKKGLILVLFALISVVSYSQVSWNAKVGMNMSNFTGDAFKDSKMRVGFNVGVGMEYQFSEMWSIQPSLMLTQKGTKVEVNEEDVTAKVKLNPMYLELPIMAAARFAIADNQNIVVKAGPYLAFGISGKMKTSLSGDLEGYSEEDILDYFDLPKDMDLYKDINDGGLGMKRFDFGLGVGVAYEINKFFVDLTGEFGLTKLGDGEGAPKNLNFSIGVGYKF</sequence>
<dbReference type="SUPFAM" id="SSF56925">
    <property type="entry name" value="OMPA-like"/>
    <property type="match status" value="1"/>
</dbReference>
<dbReference type="AlphaFoldDB" id="A0A401M127"/>
<dbReference type="InterPro" id="IPR025665">
    <property type="entry name" value="Beta-barrel_OMP_2"/>
</dbReference>
<dbReference type="Pfam" id="PF13568">
    <property type="entry name" value="OMP_b-brl_2"/>
    <property type="match status" value="1"/>
</dbReference>